<keyword evidence="7" id="KW-1185">Reference proteome</keyword>
<proteinExistence type="predicted"/>
<dbReference type="InParanoid" id="A0A1C7N5A0"/>
<dbReference type="PRINTS" id="PR00069">
    <property type="entry name" value="ALDKETRDTASE"/>
</dbReference>
<dbReference type="InterPro" id="IPR020471">
    <property type="entry name" value="AKR"/>
</dbReference>
<feature type="site" description="Lowers pKa of active site Tyr" evidence="4">
    <location>
        <position position="78"/>
    </location>
</feature>
<evidence type="ECO:0000313" key="7">
    <source>
        <dbReference type="Proteomes" id="UP000093000"/>
    </source>
</evidence>
<dbReference type="InterPro" id="IPR036812">
    <property type="entry name" value="NAD(P)_OxRdtase_dom_sf"/>
</dbReference>
<dbReference type="OrthoDB" id="416253at2759"/>
<evidence type="ECO:0000259" key="5">
    <source>
        <dbReference type="Pfam" id="PF00248"/>
    </source>
</evidence>
<evidence type="ECO:0000256" key="1">
    <source>
        <dbReference type="ARBA" id="ARBA00023002"/>
    </source>
</evidence>
<evidence type="ECO:0000256" key="4">
    <source>
        <dbReference type="PIRSR" id="PIRSR000097-3"/>
    </source>
</evidence>
<dbReference type="PIRSF" id="PIRSF000097">
    <property type="entry name" value="AKR"/>
    <property type="match status" value="1"/>
</dbReference>
<dbReference type="STRING" id="101091.A0A1C7N5A0"/>
<organism evidence="6 7">
    <name type="scientific">Choanephora cucurbitarum</name>
    <dbReference type="NCBI Taxonomy" id="101091"/>
    <lineage>
        <taxon>Eukaryota</taxon>
        <taxon>Fungi</taxon>
        <taxon>Fungi incertae sedis</taxon>
        <taxon>Mucoromycota</taxon>
        <taxon>Mucoromycotina</taxon>
        <taxon>Mucoromycetes</taxon>
        <taxon>Mucorales</taxon>
        <taxon>Mucorineae</taxon>
        <taxon>Choanephoraceae</taxon>
        <taxon>Choanephoroideae</taxon>
        <taxon>Choanephora</taxon>
    </lineage>
</organism>
<dbReference type="AlphaFoldDB" id="A0A1C7N5A0"/>
<dbReference type="GO" id="GO:0016616">
    <property type="term" value="F:oxidoreductase activity, acting on the CH-OH group of donors, NAD or NADP as acceptor"/>
    <property type="evidence" value="ECO:0007669"/>
    <property type="project" value="UniProtKB-ARBA"/>
</dbReference>
<reference evidence="6 7" key="1">
    <citation type="submission" date="2016-03" db="EMBL/GenBank/DDBJ databases">
        <title>Choanephora cucurbitarum.</title>
        <authorList>
            <person name="Min B."/>
            <person name="Park H."/>
            <person name="Park J.-H."/>
            <person name="Shin H.-D."/>
            <person name="Choi I.-G."/>
        </authorList>
    </citation>
    <scope>NUCLEOTIDE SEQUENCE [LARGE SCALE GENOMIC DNA]</scope>
    <source>
        <strain evidence="6 7">KUS-F28377</strain>
    </source>
</reference>
<name>A0A1C7N5A0_9FUNG</name>
<dbReference type="InterPro" id="IPR023210">
    <property type="entry name" value="NADP_OxRdtase_dom"/>
</dbReference>
<accession>A0A1C7N5A0</accession>
<dbReference type="InterPro" id="IPR018170">
    <property type="entry name" value="Aldo/ket_reductase_CS"/>
</dbReference>
<dbReference type="EMBL" id="LUGH01000531">
    <property type="protein sequence ID" value="OBZ84280.1"/>
    <property type="molecule type" value="Genomic_DNA"/>
</dbReference>
<dbReference type="CDD" id="cd19071">
    <property type="entry name" value="AKR_AKR1-5-like"/>
    <property type="match status" value="1"/>
</dbReference>
<evidence type="ECO:0000313" key="6">
    <source>
        <dbReference type="EMBL" id="OBZ84280.1"/>
    </source>
</evidence>
<dbReference type="SUPFAM" id="SSF51430">
    <property type="entry name" value="NAD(P)-linked oxidoreductase"/>
    <property type="match status" value="1"/>
</dbReference>
<feature type="binding site" evidence="3">
    <location>
        <position position="111"/>
    </location>
    <ligand>
        <name>substrate</name>
    </ligand>
</feature>
<dbReference type="PROSITE" id="PS00798">
    <property type="entry name" value="ALDOKETO_REDUCTASE_1"/>
    <property type="match status" value="1"/>
</dbReference>
<feature type="domain" description="NADP-dependent oxidoreductase" evidence="5">
    <location>
        <begin position="19"/>
        <end position="284"/>
    </location>
</feature>
<dbReference type="Gene3D" id="3.20.20.100">
    <property type="entry name" value="NADP-dependent oxidoreductase domain"/>
    <property type="match status" value="1"/>
</dbReference>
<comment type="caution">
    <text evidence="6">The sequence shown here is derived from an EMBL/GenBank/DDBJ whole genome shotgun (WGS) entry which is preliminary data.</text>
</comment>
<feature type="active site" description="Proton donor" evidence="2">
    <location>
        <position position="53"/>
    </location>
</feature>
<keyword evidence="1" id="KW-0560">Oxidoreductase</keyword>
<evidence type="ECO:0000256" key="2">
    <source>
        <dbReference type="PIRSR" id="PIRSR000097-1"/>
    </source>
</evidence>
<dbReference type="FunFam" id="3.20.20.100:FF:000002">
    <property type="entry name" value="2,5-diketo-D-gluconic acid reductase A"/>
    <property type="match status" value="1"/>
</dbReference>
<dbReference type="Pfam" id="PF00248">
    <property type="entry name" value="Aldo_ket_red"/>
    <property type="match status" value="1"/>
</dbReference>
<dbReference type="PROSITE" id="PS00062">
    <property type="entry name" value="ALDOKETO_REDUCTASE_2"/>
    <property type="match status" value="1"/>
</dbReference>
<dbReference type="Proteomes" id="UP000093000">
    <property type="component" value="Unassembled WGS sequence"/>
</dbReference>
<evidence type="ECO:0000256" key="3">
    <source>
        <dbReference type="PIRSR" id="PIRSR000097-2"/>
    </source>
</evidence>
<sequence length="306" mass="34793">MPNVPTVKLNSGYDFPLIGYGTFGGHDAVNQVYEASKTALELGYRHFDTAYSYGTEQVLGKAIKESKVPREEVFITTKLWNNFHEPQHVAPVFKRSLENLDVDYIDLYLMHWPFAWPFHGYELEDQKESATVLDVPIIDTWREMEKLVKSGKARSIGVSNFTIPMLEDLLRQCEIPPAVNQIEIHPKLVQEDMLAYCKSKNIVLTAYSPLGNPGYRNNVLKTVEEPLILDLAKKYNKSPQQILLNWGVNRGYAVIPKSVTPSRIEANLEYFKMDQEDVDAITALGHGDIVRTCDPKKIWGEGNSIF</sequence>
<protein>
    <submittedName>
        <fullName evidence="6">Aldehyde reductase 1</fullName>
    </submittedName>
</protein>
<dbReference type="PANTHER" id="PTHR11732">
    <property type="entry name" value="ALDO/KETO REDUCTASE"/>
    <property type="match status" value="1"/>
</dbReference>
<gene>
    <name evidence="6" type="primary">ARI_0</name>
    <name evidence="6" type="ORF">A0J61_07666</name>
</gene>